<feature type="chain" id="PRO_5037757057" description="Polar amino acid transport system substrate-binding protein" evidence="1">
    <location>
        <begin position="25"/>
        <end position="245"/>
    </location>
</feature>
<reference evidence="2" key="2">
    <citation type="submission" date="2020-09" db="EMBL/GenBank/DDBJ databases">
        <authorList>
            <person name="Sun Q."/>
            <person name="Kim S."/>
        </authorList>
    </citation>
    <scope>NUCLEOTIDE SEQUENCE</scope>
    <source>
        <strain evidence="2">KCTC 22169</strain>
    </source>
</reference>
<dbReference type="PANTHER" id="PTHR38834">
    <property type="entry name" value="PERIPLASMIC SUBSTRATE BINDING PROTEIN FAMILY 3"/>
    <property type="match status" value="1"/>
</dbReference>
<keyword evidence="1" id="KW-0732">Signal</keyword>
<evidence type="ECO:0008006" key="4">
    <source>
        <dbReference type="Google" id="ProtNLM"/>
    </source>
</evidence>
<dbReference type="Gene3D" id="3.40.190.10">
    <property type="entry name" value="Periplasmic binding protein-like II"/>
    <property type="match status" value="2"/>
</dbReference>
<reference evidence="2" key="1">
    <citation type="journal article" date="2014" name="Int. J. Syst. Evol. Microbiol.">
        <title>Complete genome sequence of Corynebacterium casei LMG S-19264T (=DSM 44701T), isolated from a smear-ripened cheese.</title>
        <authorList>
            <consortium name="US DOE Joint Genome Institute (JGI-PGF)"/>
            <person name="Walter F."/>
            <person name="Albersmeier A."/>
            <person name="Kalinowski J."/>
            <person name="Ruckert C."/>
        </authorList>
    </citation>
    <scope>NUCLEOTIDE SEQUENCE</scope>
    <source>
        <strain evidence="2">KCTC 22169</strain>
    </source>
</reference>
<dbReference type="Proteomes" id="UP000626148">
    <property type="component" value="Unassembled WGS sequence"/>
</dbReference>
<dbReference type="PANTHER" id="PTHR38834:SF3">
    <property type="entry name" value="SOLUTE-BINDING PROTEIN FAMILY 3_N-TERMINAL DOMAIN-CONTAINING PROTEIN"/>
    <property type="match status" value="1"/>
</dbReference>
<organism evidence="2 3">
    <name type="scientific">Saccharospirillum salsuginis</name>
    <dbReference type="NCBI Taxonomy" id="418750"/>
    <lineage>
        <taxon>Bacteria</taxon>
        <taxon>Pseudomonadati</taxon>
        <taxon>Pseudomonadota</taxon>
        <taxon>Gammaproteobacteria</taxon>
        <taxon>Oceanospirillales</taxon>
        <taxon>Saccharospirillaceae</taxon>
        <taxon>Saccharospirillum</taxon>
    </lineage>
</organism>
<accession>A0A918N9H2</accession>
<evidence type="ECO:0000256" key="1">
    <source>
        <dbReference type="SAM" id="SignalP"/>
    </source>
</evidence>
<proteinExistence type="predicted"/>
<evidence type="ECO:0000313" key="2">
    <source>
        <dbReference type="EMBL" id="GGX56247.1"/>
    </source>
</evidence>
<feature type="signal peptide" evidence="1">
    <location>
        <begin position="1"/>
        <end position="24"/>
    </location>
</feature>
<comment type="caution">
    <text evidence="2">The sequence shown here is derived from an EMBL/GenBank/DDBJ whole genome shotgun (WGS) entry which is preliminary data.</text>
</comment>
<gene>
    <name evidence="2" type="ORF">GCM10007392_25050</name>
</gene>
<evidence type="ECO:0000313" key="3">
    <source>
        <dbReference type="Proteomes" id="UP000626148"/>
    </source>
</evidence>
<dbReference type="RefSeq" id="WP_189609058.1">
    <property type="nucleotide sequence ID" value="NZ_BMXR01000005.1"/>
</dbReference>
<dbReference type="EMBL" id="BMXR01000005">
    <property type="protein sequence ID" value="GGX56247.1"/>
    <property type="molecule type" value="Genomic_DNA"/>
</dbReference>
<keyword evidence="3" id="KW-1185">Reference proteome</keyword>
<name>A0A918N9H2_9GAMM</name>
<protein>
    <recommendedName>
        <fullName evidence="4">Polar amino acid transport system substrate-binding protein</fullName>
    </recommendedName>
</protein>
<sequence>MRARLSRCLLVALPLLFAATLAHAEDLPKVYLYTENYGTFNYTLDGGNYAHFRDDIGGSATEIVKMMFAEAGIEYRLRLRTWSVSYERALERPNYGVYSTARTELREDLFNWIGPVGQYNWILMAKPGHTLNIQSIEDIRDLRIGGYEGDAATSFLQNEGFNVSTLPNESLNAQRLHQDLIDVWITSDINGYKLAEEAGYEVEEAFRLRTLELYLAMNKETDPRVLTQLQQAYDNLIASGDIQFD</sequence>
<dbReference type="SUPFAM" id="SSF53850">
    <property type="entry name" value="Periplasmic binding protein-like II"/>
    <property type="match status" value="1"/>
</dbReference>
<dbReference type="AlphaFoldDB" id="A0A918N9H2"/>